<reference evidence="11 12" key="1">
    <citation type="submission" date="2020-10" db="EMBL/GenBank/DDBJ databases">
        <title>Connecting structure to function with the recovery of over 1000 high-quality activated sludge metagenome-assembled genomes encoding full-length rRNA genes using long-read sequencing.</title>
        <authorList>
            <person name="Singleton C.M."/>
            <person name="Petriglieri F."/>
            <person name="Kristensen J.M."/>
            <person name="Kirkegaard R.H."/>
            <person name="Michaelsen T.Y."/>
            <person name="Andersen M.H."/>
            <person name="Karst S.M."/>
            <person name="Dueholm M.S."/>
            <person name="Nielsen P.H."/>
            <person name="Albertsen M."/>
        </authorList>
    </citation>
    <scope>NUCLEOTIDE SEQUENCE [LARGE SCALE GENOMIC DNA]</scope>
    <source>
        <strain evidence="11">Ribe_18-Q3-R11-54_BAT3C.373</strain>
    </source>
</reference>
<evidence type="ECO:0000256" key="4">
    <source>
        <dbReference type="ARBA" id="ARBA00022475"/>
    </source>
</evidence>
<dbReference type="AlphaFoldDB" id="A0A9D7XCK1"/>
<evidence type="ECO:0000256" key="5">
    <source>
        <dbReference type="ARBA" id="ARBA00022519"/>
    </source>
</evidence>
<comment type="subcellular location">
    <subcellularLocation>
        <location evidence="1">Cell inner membrane</location>
        <topology evidence="1">Single-pass membrane protein</topology>
        <orientation evidence="1">Periplasmic side</orientation>
    </subcellularLocation>
</comment>
<comment type="similarity">
    <text evidence="2">Belongs to the TonB family.</text>
</comment>
<evidence type="ECO:0000256" key="8">
    <source>
        <dbReference type="ARBA" id="ARBA00022989"/>
    </source>
</evidence>
<evidence type="ECO:0000259" key="10">
    <source>
        <dbReference type="PROSITE" id="PS52015"/>
    </source>
</evidence>
<dbReference type="PANTHER" id="PTHR33446">
    <property type="entry name" value="PROTEIN TONB-RELATED"/>
    <property type="match status" value="1"/>
</dbReference>
<evidence type="ECO:0000313" key="11">
    <source>
        <dbReference type="EMBL" id="MBK9716844.1"/>
    </source>
</evidence>
<keyword evidence="3" id="KW-0813">Transport</keyword>
<name>A0A9D7XCK1_9BACT</name>
<dbReference type="EMBL" id="JADKFW010000004">
    <property type="protein sequence ID" value="MBK9716844.1"/>
    <property type="molecule type" value="Genomic_DNA"/>
</dbReference>
<evidence type="ECO:0000313" key="12">
    <source>
        <dbReference type="Proteomes" id="UP000808349"/>
    </source>
</evidence>
<accession>A0A9D7XCK1</accession>
<keyword evidence="6" id="KW-0812">Transmembrane</keyword>
<dbReference type="GO" id="GO:0015031">
    <property type="term" value="P:protein transport"/>
    <property type="evidence" value="ECO:0007669"/>
    <property type="project" value="UniProtKB-KW"/>
</dbReference>
<proteinExistence type="inferred from homology"/>
<dbReference type="Pfam" id="PF03544">
    <property type="entry name" value="TonB_C"/>
    <property type="match status" value="1"/>
</dbReference>
<dbReference type="GO" id="GO:0098797">
    <property type="term" value="C:plasma membrane protein complex"/>
    <property type="evidence" value="ECO:0007669"/>
    <property type="project" value="TreeGrafter"/>
</dbReference>
<dbReference type="GO" id="GO:0055085">
    <property type="term" value="P:transmembrane transport"/>
    <property type="evidence" value="ECO:0007669"/>
    <property type="project" value="InterPro"/>
</dbReference>
<dbReference type="PANTHER" id="PTHR33446:SF2">
    <property type="entry name" value="PROTEIN TONB"/>
    <property type="match status" value="1"/>
</dbReference>
<feature type="domain" description="TonB C-terminal" evidence="10">
    <location>
        <begin position="135"/>
        <end position="225"/>
    </location>
</feature>
<keyword evidence="7" id="KW-0653">Protein transport</keyword>
<evidence type="ECO:0000256" key="6">
    <source>
        <dbReference type="ARBA" id="ARBA00022692"/>
    </source>
</evidence>
<organism evidence="11 12">
    <name type="scientific">Candidatus Defluviibacterium haderslevense</name>
    <dbReference type="NCBI Taxonomy" id="2981993"/>
    <lineage>
        <taxon>Bacteria</taxon>
        <taxon>Pseudomonadati</taxon>
        <taxon>Bacteroidota</taxon>
        <taxon>Saprospiria</taxon>
        <taxon>Saprospirales</taxon>
        <taxon>Saprospiraceae</taxon>
        <taxon>Candidatus Defluviibacterium</taxon>
    </lineage>
</organism>
<keyword evidence="5" id="KW-0997">Cell inner membrane</keyword>
<sequence length="225" mass="26613">MNRNLLIFFILVHANLLCSQNKMDTIFMDENWEKTDRLNSSYFRILSKKSNGLYHYKDYWITGELQMEGNLSELFPETKEGKFIWYNKEGGISQLINYKNNKVIGSIKKYNIEGYDVIEYMPILDSLDNYDEINKFTINFSNFVAKHLKYPDLARENDIEGRVLIEFYLGANGIIIDQKVKEPVYKVLDDEAMRIVSLYKWPTPIYKKKPTMIKLTLPIRFILTD</sequence>
<evidence type="ECO:0000256" key="7">
    <source>
        <dbReference type="ARBA" id="ARBA00022927"/>
    </source>
</evidence>
<evidence type="ECO:0000256" key="2">
    <source>
        <dbReference type="ARBA" id="ARBA00006555"/>
    </source>
</evidence>
<dbReference type="SUPFAM" id="SSF74653">
    <property type="entry name" value="TolA/TonB C-terminal domain"/>
    <property type="match status" value="1"/>
</dbReference>
<dbReference type="PROSITE" id="PS52015">
    <property type="entry name" value="TONB_CTD"/>
    <property type="match status" value="1"/>
</dbReference>
<dbReference type="NCBIfam" id="TIGR01352">
    <property type="entry name" value="tonB_Cterm"/>
    <property type="match status" value="1"/>
</dbReference>
<dbReference type="Proteomes" id="UP000808349">
    <property type="component" value="Unassembled WGS sequence"/>
</dbReference>
<keyword evidence="4" id="KW-1003">Cell membrane</keyword>
<keyword evidence="9" id="KW-0472">Membrane</keyword>
<evidence type="ECO:0000256" key="9">
    <source>
        <dbReference type="ARBA" id="ARBA00023136"/>
    </source>
</evidence>
<evidence type="ECO:0000256" key="3">
    <source>
        <dbReference type="ARBA" id="ARBA00022448"/>
    </source>
</evidence>
<gene>
    <name evidence="11" type="ORF">IPO85_04890</name>
</gene>
<dbReference type="InterPro" id="IPR006260">
    <property type="entry name" value="TonB/TolA_C"/>
</dbReference>
<protein>
    <submittedName>
        <fullName evidence="11">Energy transducer TonB</fullName>
    </submittedName>
</protein>
<dbReference type="InterPro" id="IPR051045">
    <property type="entry name" value="TonB-dependent_transducer"/>
</dbReference>
<evidence type="ECO:0000256" key="1">
    <source>
        <dbReference type="ARBA" id="ARBA00004383"/>
    </source>
</evidence>
<dbReference type="Gene3D" id="3.30.1150.10">
    <property type="match status" value="1"/>
</dbReference>
<keyword evidence="8" id="KW-1133">Transmembrane helix</keyword>
<dbReference type="GO" id="GO:0031992">
    <property type="term" value="F:energy transducer activity"/>
    <property type="evidence" value="ECO:0007669"/>
    <property type="project" value="TreeGrafter"/>
</dbReference>
<dbReference type="InterPro" id="IPR037682">
    <property type="entry name" value="TonB_C"/>
</dbReference>
<comment type="caution">
    <text evidence="11">The sequence shown here is derived from an EMBL/GenBank/DDBJ whole genome shotgun (WGS) entry which is preliminary data.</text>
</comment>